<dbReference type="Gene3D" id="3.40.50.300">
    <property type="entry name" value="P-loop containing nucleotide triphosphate hydrolases"/>
    <property type="match status" value="1"/>
</dbReference>
<dbReference type="InterPro" id="IPR003593">
    <property type="entry name" value="AAA+_ATPase"/>
</dbReference>
<evidence type="ECO:0000313" key="5">
    <source>
        <dbReference type="EMBL" id="GED72178.1"/>
    </source>
</evidence>
<accession>A0ABQ0TW76</accession>
<reference evidence="5 6" key="1">
    <citation type="submission" date="2019-06" db="EMBL/GenBank/DDBJ databases">
        <title>Whole genome shotgun sequence of Brevibacillus reuszeri NBRC 15719.</title>
        <authorList>
            <person name="Hosoyama A."/>
            <person name="Uohara A."/>
            <person name="Ohji S."/>
            <person name="Ichikawa N."/>
        </authorList>
    </citation>
    <scope>NUCLEOTIDE SEQUENCE [LARGE SCALE GENOMIC DNA]</scope>
    <source>
        <strain evidence="5 6">NBRC 15719</strain>
    </source>
</reference>
<dbReference type="EMBL" id="BJON01000026">
    <property type="protein sequence ID" value="GED72178.1"/>
    <property type="molecule type" value="Genomic_DNA"/>
</dbReference>
<keyword evidence="6" id="KW-1185">Reference proteome</keyword>
<keyword evidence="1" id="KW-0813">Transport</keyword>
<evidence type="ECO:0000256" key="3">
    <source>
        <dbReference type="ARBA" id="ARBA00022840"/>
    </source>
</evidence>
<name>A0ABQ0TW76_9BACL</name>
<keyword evidence="2" id="KW-0547">Nucleotide-binding</keyword>
<dbReference type="CDD" id="cd03230">
    <property type="entry name" value="ABC_DR_subfamily_A"/>
    <property type="match status" value="1"/>
</dbReference>
<organism evidence="5 6">
    <name type="scientific">Brevibacillus reuszeri</name>
    <dbReference type="NCBI Taxonomy" id="54915"/>
    <lineage>
        <taxon>Bacteria</taxon>
        <taxon>Bacillati</taxon>
        <taxon>Bacillota</taxon>
        <taxon>Bacilli</taxon>
        <taxon>Bacillales</taxon>
        <taxon>Paenibacillaceae</taxon>
        <taxon>Brevibacillus</taxon>
    </lineage>
</organism>
<comment type="caution">
    <text evidence="5">The sequence shown here is derived from an EMBL/GenBank/DDBJ whole genome shotgun (WGS) entry which is preliminary data.</text>
</comment>
<feature type="domain" description="ABC transporter" evidence="4">
    <location>
        <begin position="7"/>
        <end position="242"/>
    </location>
</feature>
<dbReference type="PANTHER" id="PTHR42939">
    <property type="entry name" value="ABC TRANSPORTER ATP-BINDING PROTEIN ALBC-RELATED"/>
    <property type="match status" value="1"/>
</dbReference>
<sequence length="250" mass="28269">MMVQPIVKCDQLTKRYGKKYALDHFDLAIPAGRIVGVLGPNGCGKSTLFRAITGLITPDEGEIRVLGQSPGWQTNRFIGYLPDRARWYPRHTVLQAFEWGASFLPGFDLEAAKKFARYMDVDLEMSLSGMSKGQEARVMLILCMSREVPLIILDEPFAGIDLISREAIIAGIDLISREAIIAGMIDYLEEREVSILISTHDIQEVEGLFDYIVLMDQGKAIWSGEADELRAQYGSLHDVFRTFYKREWSR</sequence>
<keyword evidence="3" id="KW-0067">ATP-binding</keyword>
<dbReference type="PROSITE" id="PS50893">
    <property type="entry name" value="ABC_TRANSPORTER_2"/>
    <property type="match status" value="1"/>
</dbReference>
<evidence type="ECO:0000256" key="2">
    <source>
        <dbReference type="ARBA" id="ARBA00022741"/>
    </source>
</evidence>
<dbReference type="SMART" id="SM00382">
    <property type="entry name" value="AAA"/>
    <property type="match status" value="1"/>
</dbReference>
<evidence type="ECO:0000259" key="4">
    <source>
        <dbReference type="PROSITE" id="PS50893"/>
    </source>
</evidence>
<gene>
    <name evidence="5" type="ORF">BRE01_58800</name>
</gene>
<proteinExistence type="predicted"/>
<dbReference type="Pfam" id="PF00005">
    <property type="entry name" value="ABC_tran"/>
    <property type="match status" value="1"/>
</dbReference>
<protein>
    <submittedName>
        <fullName evidence="5">ABC transporter</fullName>
    </submittedName>
</protein>
<dbReference type="InterPro" id="IPR003439">
    <property type="entry name" value="ABC_transporter-like_ATP-bd"/>
</dbReference>
<dbReference type="SUPFAM" id="SSF52540">
    <property type="entry name" value="P-loop containing nucleoside triphosphate hydrolases"/>
    <property type="match status" value="1"/>
</dbReference>
<dbReference type="Proteomes" id="UP000319578">
    <property type="component" value="Unassembled WGS sequence"/>
</dbReference>
<dbReference type="InterPro" id="IPR051782">
    <property type="entry name" value="ABC_Transporter_VariousFunc"/>
</dbReference>
<evidence type="ECO:0000256" key="1">
    <source>
        <dbReference type="ARBA" id="ARBA00022448"/>
    </source>
</evidence>
<dbReference type="InterPro" id="IPR027417">
    <property type="entry name" value="P-loop_NTPase"/>
</dbReference>
<evidence type="ECO:0000313" key="6">
    <source>
        <dbReference type="Proteomes" id="UP000319578"/>
    </source>
</evidence>
<dbReference type="PANTHER" id="PTHR42939:SF1">
    <property type="entry name" value="ABC TRANSPORTER ATP-BINDING PROTEIN ALBC-RELATED"/>
    <property type="match status" value="1"/>
</dbReference>